<accession>A0A8J2JSB8</accession>
<proteinExistence type="predicted"/>
<keyword evidence="4" id="KW-1185">Reference proteome</keyword>
<dbReference type="Proteomes" id="UP000708208">
    <property type="component" value="Unassembled WGS sequence"/>
</dbReference>
<dbReference type="OrthoDB" id="7327383at2759"/>
<evidence type="ECO:0000313" key="3">
    <source>
        <dbReference type="EMBL" id="CAG7723336.1"/>
    </source>
</evidence>
<evidence type="ECO:0000256" key="1">
    <source>
        <dbReference type="SAM" id="MobiDB-lite"/>
    </source>
</evidence>
<feature type="region of interest" description="Disordered" evidence="1">
    <location>
        <begin position="1"/>
        <end position="102"/>
    </location>
</feature>
<sequence>MTKSVSTTIPGGKYSPVNQNNNNNNNSTNNNNPNNHPTSNNNPTNHKPITLPQQDSYSPVTRLDRGDTQNQTNGNNSSNPENSVVVPSSRRSSSPPPSARINHVDENGMWNVSLIKEEEFDGLAVYLVPDILPSPDDTNRAEASLPRNLCLKPSAVLSDSQGVWSRDYIPAGTRFGPLAGQIFTPDQVPPSANRKYFWR</sequence>
<dbReference type="Pfam" id="PF21549">
    <property type="entry name" value="PRDM2_PR"/>
    <property type="match status" value="1"/>
</dbReference>
<evidence type="ECO:0000313" key="4">
    <source>
        <dbReference type="Proteomes" id="UP000708208"/>
    </source>
</evidence>
<evidence type="ECO:0000259" key="2">
    <source>
        <dbReference type="Pfam" id="PF21549"/>
    </source>
</evidence>
<dbReference type="EMBL" id="CAJVCH010098095">
    <property type="protein sequence ID" value="CAG7723336.1"/>
    <property type="molecule type" value="Genomic_DNA"/>
</dbReference>
<dbReference type="AlphaFoldDB" id="A0A8J2JSB8"/>
<dbReference type="InterPro" id="IPR001214">
    <property type="entry name" value="SET_dom"/>
</dbReference>
<feature type="compositionally biased region" description="Low complexity" evidence="1">
    <location>
        <begin position="75"/>
        <end position="93"/>
    </location>
</feature>
<feature type="domain" description="SET" evidence="2">
    <location>
        <begin position="151"/>
        <end position="199"/>
    </location>
</feature>
<protein>
    <recommendedName>
        <fullName evidence="2">SET domain-containing protein</fullName>
    </recommendedName>
</protein>
<feature type="compositionally biased region" description="Low complexity" evidence="1">
    <location>
        <begin position="20"/>
        <end position="46"/>
    </location>
</feature>
<gene>
    <name evidence="3" type="ORF">AFUS01_LOCUS12430</name>
</gene>
<comment type="caution">
    <text evidence="3">The sequence shown here is derived from an EMBL/GenBank/DDBJ whole genome shotgun (WGS) entry which is preliminary data.</text>
</comment>
<organism evidence="3 4">
    <name type="scientific">Allacma fusca</name>
    <dbReference type="NCBI Taxonomy" id="39272"/>
    <lineage>
        <taxon>Eukaryota</taxon>
        <taxon>Metazoa</taxon>
        <taxon>Ecdysozoa</taxon>
        <taxon>Arthropoda</taxon>
        <taxon>Hexapoda</taxon>
        <taxon>Collembola</taxon>
        <taxon>Symphypleona</taxon>
        <taxon>Sminthuridae</taxon>
        <taxon>Allacma</taxon>
    </lineage>
</organism>
<reference evidence="3" key="1">
    <citation type="submission" date="2021-06" db="EMBL/GenBank/DDBJ databases">
        <authorList>
            <person name="Hodson N. C."/>
            <person name="Mongue J. A."/>
            <person name="Jaron S. K."/>
        </authorList>
    </citation>
    <scope>NUCLEOTIDE SEQUENCE</scope>
</reference>
<name>A0A8J2JSB8_9HEXA</name>
<feature type="non-terminal residue" evidence="3">
    <location>
        <position position="199"/>
    </location>
</feature>